<name>A0A8S5TYR3_9CAUD</name>
<dbReference type="SUPFAM" id="SSF56784">
    <property type="entry name" value="HAD-like"/>
    <property type="match status" value="1"/>
</dbReference>
<organism evidence="1">
    <name type="scientific">Siphoviridae sp. ctnPP24</name>
    <dbReference type="NCBI Taxonomy" id="2825662"/>
    <lineage>
        <taxon>Viruses</taxon>
        <taxon>Duplodnaviria</taxon>
        <taxon>Heunggongvirae</taxon>
        <taxon>Uroviricota</taxon>
        <taxon>Caudoviricetes</taxon>
    </lineage>
</organism>
<dbReference type="EMBL" id="BK015962">
    <property type="protein sequence ID" value="DAF87342.1"/>
    <property type="molecule type" value="Genomic_DNA"/>
</dbReference>
<proteinExistence type="predicted"/>
<accession>A0A8S5TYR3</accession>
<dbReference type="InterPro" id="IPR036412">
    <property type="entry name" value="HAD-like_sf"/>
</dbReference>
<evidence type="ECO:0000313" key="1">
    <source>
        <dbReference type="EMBL" id="DAF87342.1"/>
    </source>
</evidence>
<reference evidence="1" key="1">
    <citation type="journal article" date="2021" name="Proc. Natl. Acad. Sci. U.S.A.">
        <title>A Catalog of Tens of Thousands of Viruses from Human Metagenomes Reveals Hidden Associations with Chronic Diseases.</title>
        <authorList>
            <person name="Tisza M.J."/>
            <person name="Buck C.B."/>
        </authorList>
    </citation>
    <scope>NUCLEOTIDE SEQUENCE</scope>
    <source>
        <strain evidence="1">CtnPP24</strain>
    </source>
</reference>
<protein>
    <submittedName>
        <fullName evidence="1">Nucleotidase 5'-nucleotidase</fullName>
    </submittedName>
</protein>
<sequence>MKAIVLDLDGTICDLYNVNGWLPMLQAENAAPYLIAKPLGDYKKLNGLLAALQGYGYAVEVVSWLAKGETSKQFDSAVRKNKRAWLRKYYPAIDLRNVHVVKHGTNKWRVSNYKGGILFDDESGNVHGWQCDTSSGRAVRIKDDTTLLNALESLIIQELE</sequence>